<evidence type="ECO:0000313" key="1">
    <source>
        <dbReference type="EMBL" id="CAB4128308.1"/>
    </source>
</evidence>
<organism evidence="1">
    <name type="scientific">uncultured Caudovirales phage</name>
    <dbReference type="NCBI Taxonomy" id="2100421"/>
    <lineage>
        <taxon>Viruses</taxon>
        <taxon>Duplodnaviria</taxon>
        <taxon>Heunggongvirae</taxon>
        <taxon>Uroviricota</taxon>
        <taxon>Caudoviricetes</taxon>
        <taxon>Peduoviridae</taxon>
        <taxon>Maltschvirus</taxon>
        <taxon>Maltschvirus maltsch</taxon>
    </lineage>
</organism>
<proteinExistence type="predicted"/>
<accession>A0A6J5L0L8</accession>
<name>A0A6J5L0L8_9CAUD</name>
<reference evidence="1" key="1">
    <citation type="submission" date="2020-04" db="EMBL/GenBank/DDBJ databases">
        <authorList>
            <person name="Chiriac C."/>
            <person name="Salcher M."/>
            <person name="Ghai R."/>
            <person name="Kavagutti S V."/>
        </authorList>
    </citation>
    <scope>NUCLEOTIDE SEQUENCE</scope>
</reference>
<gene>
    <name evidence="1" type="ORF">UFOVP102_29</name>
</gene>
<sequence>MPSTSAKQARFMQAAAHNPEFAKKADIPVKVAKEFVKADKKEEMAKALAKQYG</sequence>
<dbReference type="EMBL" id="LR796228">
    <property type="protein sequence ID" value="CAB4128308.1"/>
    <property type="molecule type" value="Genomic_DNA"/>
</dbReference>
<protein>
    <submittedName>
        <fullName evidence="1">Uncharacterized protein</fullName>
    </submittedName>
</protein>